<accession>A0A835L1T1</accession>
<dbReference type="InterPro" id="IPR024678">
    <property type="entry name" value="Kinase_OSR1/WNK_CCT"/>
</dbReference>
<evidence type="ECO:0000256" key="1">
    <source>
        <dbReference type="ARBA" id="ARBA00004496"/>
    </source>
</evidence>
<dbReference type="GO" id="GO:0005524">
    <property type="term" value="F:ATP binding"/>
    <property type="evidence" value="ECO:0007669"/>
    <property type="project" value="UniProtKB-UniRule"/>
</dbReference>
<evidence type="ECO:0000313" key="15">
    <source>
        <dbReference type="EMBL" id="KAF9413400.1"/>
    </source>
</evidence>
<dbReference type="Pfam" id="PF12202">
    <property type="entry name" value="OSR1_C"/>
    <property type="match status" value="1"/>
</dbReference>
<feature type="binding site" evidence="13">
    <location>
        <position position="368"/>
    </location>
    <ligand>
        <name>ATP</name>
        <dbReference type="ChEBI" id="CHEBI:30616"/>
    </ligand>
</feature>
<dbReference type="SUPFAM" id="SSF55811">
    <property type="entry name" value="Nudix"/>
    <property type="match status" value="1"/>
</dbReference>
<evidence type="ECO:0000256" key="9">
    <source>
        <dbReference type="ARBA" id="ARBA00022777"/>
    </source>
</evidence>
<proteinExistence type="inferred from homology"/>
<dbReference type="InterPro" id="IPR015797">
    <property type="entry name" value="NUDIX_hydrolase-like_dom_sf"/>
</dbReference>
<evidence type="ECO:0000259" key="14">
    <source>
        <dbReference type="PROSITE" id="PS50011"/>
    </source>
</evidence>
<dbReference type="GO" id="GO:0004674">
    <property type="term" value="F:protein serine/threonine kinase activity"/>
    <property type="evidence" value="ECO:0007669"/>
    <property type="project" value="UniProtKB-KW"/>
</dbReference>
<keyword evidence="5" id="KW-0723">Serine/threonine-protein kinase</keyword>
<dbReference type="InterPro" id="IPR017441">
    <property type="entry name" value="Protein_kinase_ATP_BS"/>
</dbReference>
<evidence type="ECO:0000256" key="3">
    <source>
        <dbReference type="ARBA" id="ARBA00012513"/>
    </source>
</evidence>
<evidence type="ECO:0000256" key="2">
    <source>
        <dbReference type="ARBA" id="ARBA00008874"/>
    </source>
</evidence>
<evidence type="ECO:0000313" key="16">
    <source>
        <dbReference type="Proteomes" id="UP000648187"/>
    </source>
</evidence>
<evidence type="ECO:0000256" key="4">
    <source>
        <dbReference type="ARBA" id="ARBA00022490"/>
    </source>
</evidence>
<keyword evidence="4" id="KW-0963">Cytoplasm</keyword>
<dbReference type="SUPFAM" id="SSF56112">
    <property type="entry name" value="Protein kinase-like (PK-like)"/>
    <property type="match status" value="1"/>
</dbReference>
<protein>
    <recommendedName>
        <fullName evidence="3">non-specific serine/threonine protein kinase</fullName>
        <ecNumber evidence="3">2.7.11.1</ecNumber>
    </recommendedName>
</protein>
<dbReference type="InterPro" id="IPR050629">
    <property type="entry name" value="STE20/SPS1-PAK"/>
</dbReference>
<keyword evidence="6" id="KW-0597">Phosphoprotein</keyword>
<sequence length="762" mass="86869">VVFPGGVTESADGSNRWWDLFRSFGFSKQDFEVFHHPNTITSEIFKNNPIQRHLQLRITAIRETFEELGLLICSRDRKECRDNEDLCANVIEGVDLKHWQNRISKNPEELITLCEENQCYPDIWSLYYWSNWLSPITLPKRFDTAFFIAAIENKPDCLRNSSEVVQVEWLPPEEVLNSERKLQPPQIYELLRLSHVKDIEELIKFACKRSGHGNYLSYPVVVKAKDGVLFLLPGKYCLTIDFTLSLNPLDTYSLLSSTGDDLYPSSVDYNDNTTKFIDQTILELRESSKSVHRIESKKNYRRLVIQNYKPEHHITMENKTYEVTMAGSGHTWPNSQDDYELLDVIGVGATAVVHAAYCRPRNEKCAIKRINLEKWNTSMDELLKEIQAMSSCNHENVVTYYTSFVVKEELWLVLRLLEGGSLLDIIKHKMRISNCKHGVFDEATIATVLKEVLKGLEYFHQNGQIHRDIKAGNILLGDDGIVQIADFGVSAWLATGRDLSRQKVRHTFVGTPCWMAPEVMEQNHGYDFKADIWSFGITAIEMATGTAPYHKYPPMKVLMLTLQNDPPTLDTGAEEKDQYKAYGKTFRKMIFECLQKDPAKRPTATELLKHSFFKKARDRKYLVSTLVTIGPSMETRVHKASRRQPGASGRLHRMETGEWAPLINLVLRMRNARHELNDIRFEFAAGKDSADGIATELVGAGLLDARDADVTARQLQRLVDDFLFPGAGGPAPRSLTFRLNSAPPEPEDEQSLVGFAQISIVD</sequence>
<feature type="non-terminal residue" evidence="15">
    <location>
        <position position="762"/>
    </location>
</feature>
<comment type="caution">
    <text evidence="15">The sequence shown here is derived from an EMBL/GenBank/DDBJ whole genome shotgun (WGS) entry which is preliminary data.</text>
</comment>
<dbReference type="PROSITE" id="PS00107">
    <property type="entry name" value="PROTEIN_KINASE_ATP"/>
    <property type="match status" value="1"/>
</dbReference>
<comment type="similarity">
    <text evidence="2">Belongs to the protein kinase superfamily. STE Ser/Thr protein kinase family. STE20 subfamily.</text>
</comment>
<reference evidence="15" key="1">
    <citation type="submission" date="2020-08" db="EMBL/GenBank/DDBJ databases">
        <title>Spodoptera exigua strain:BAW_Kor-Di-RS1 Genome sequencing and assembly.</title>
        <authorList>
            <person name="Kim J."/>
            <person name="Nam H.Y."/>
            <person name="Kwon M."/>
            <person name="Choi J.H."/>
            <person name="Cho S.R."/>
            <person name="Kim G.-H."/>
        </authorList>
    </citation>
    <scope>NUCLEOTIDE SEQUENCE</scope>
    <source>
        <strain evidence="15">BAW_Kor-Di-RS1</strain>
        <tissue evidence="15">Whole-body</tissue>
    </source>
</reference>
<name>A0A835L1T1_SPOEX</name>
<evidence type="ECO:0000256" key="12">
    <source>
        <dbReference type="ARBA" id="ARBA00048679"/>
    </source>
</evidence>
<dbReference type="Gene3D" id="1.10.510.10">
    <property type="entry name" value="Transferase(Phosphotransferase) domain 1"/>
    <property type="match status" value="1"/>
</dbReference>
<keyword evidence="7" id="KW-0808">Transferase</keyword>
<keyword evidence="8 13" id="KW-0547">Nucleotide-binding</keyword>
<dbReference type="CDD" id="cd18870">
    <property type="entry name" value="NUDIX_AcylCoAdiphos_Nudt19"/>
    <property type="match status" value="1"/>
</dbReference>
<dbReference type="CDD" id="cd06610">
    <property type="entry name" value="STKc_OSR1_SPAK"/>
    <property type="match status" value="1"/>
</dbReference>
<dbReference type="Proteomes" id="UP000648187">
    <property type="component" value="Unassembled WGS sequence"/>
</dbReference>
<dbReference type="FunFam" id="1.10.510.10:FF:000068">
    <property type="entry name" value="STE20/SPS1-related proline-alanine-rich protein kinase"/>
    <property type="match status" value="1"/>
</dbReference>
<keyword evidence="16" id="KW-1185">Reference proteome</keyword>
<evidence type="ECO:0000256" key="6">
    <source>
        <dbReference type="ARBA" id="ARBA00022553"/>
    </source>
</evidence>
<dbReference type="FunFam" id="3.30.200.20:FF:000114">
    <property type="entry name" value="serine/threonine-protein kinase OSR1 isoform X1"/>
    <property type="match status" value="1"/>
</dbReference>
<keyword evidence="10 13" id="KW-0067">ATP-binding</keyword>
<dbReference type="PROSITE" id="PS50011">
    <property type="entry name" value="PROTEIN_KINASE_DOM"/>
    <property type="match status" value="1"/>
</dbReference>
<evidence type="ECO:0000256" key="7">
    <source>
        <dbReference type="ARBA" id="ARBA00022679"/>
    </source>
</evidence>
<dbReference type="EMBL" id="JACKWZ010000161">
    <property type="protein sequence ID" value="KAF9413400.1"/>
    <property type="molecule type" value="Genomic_DNA"/>
</dbReference>
<dbReference type="InterPro" id="IPR000719">
    <property type="entry name" value="Prot_kinase_dom"/>
</dbReference>
<dbReference type="SMART" id="SM00220">
    <property type="entry name" value="S_TKc"/>
    <property type="match status" value="1"/>
</dbReference>
<evidence type="ECO:0000256" key="11">
    <source>
        <dbReference type="ARBA" id="ARBA00047899"/>
    </source>
</evidence>
<dbReference type="Gene3D" id="3.10.20.90">
    <property type="entry name" value="Phosphatidylinositol 3-kinase Catalytic Subunit, Chain A, domain 1"/>
    <property type="match status" value="1"/>
</dbReference>
<feature type="domain" description="Protein kinase" evidence="14">
    <location>
        <begin position="339"/>
        <end position="613"/>
    </location>
</feature>
<evidence type="ECO:0000256" key="13">
    <source>
        <dbReference type="PROSITE-ProRule" id="PRU10141"/>
    </source>
</evidence>
<keyword evidence="9" id="KW-0418">Kinase</keyword>
<evidence type="ECO:0000256" key="5">
    <source>
        <dbReference type="ARBA" id="ARBA00022527"/>
    </source>
</evidence>
<dbReference type="InterPro" id="IPR011009">
    <property type="entry name" value="Kinase-like_dom_sf"/>
</dbReference>
<comment type="catalytic activity">
    <reaction evidence="12">
        <text>L-seryl-[protein] + ATP = O-phospho-L-seryl-[protein] + ADP + H(+)</text>
        <dbReference type="Rhea" id="RHEA:17989"/>
        <dbReference type="Rhea" id="RHEA-COMP:9863"/>
        <dbReference type="Rhea" id="RHEA-COMP:11604"/>
        <dbReference type="ChEBI" id="CHEBI:15378"/>
        <dbReference type="ChEBI" id="CHEBI:29999"/>
        <dbReference type="ChEBI" id="CHEBI:30616"/>
        <dbReference type="ChEBI" id="CHEBI:83421"/>
        <dbReference type="ChEBI" id="CHEBI:456216"/>
        <dbReference type="EC" id="2.7.11.1"/>
    </reaction>
</comment>
<dbReference type="EC" id="2.7.11.1" evidence="3"/>
<comment type="catalytic activity">
    <reaction evidence="11">
        <text>L-threonyl-[protein] + ATP = O-phospho-L-threonyl-[protein] + ADP + H(+)</text>
        <dbReference type="Rhea" id="RHEA:46608"/>
        <dbReference type="Rhea" id="RHEA-COMP:11060"/>
        <dbReference type="Rhea" id="RHEA-COMP:11605"/>
        <dbReference type="ChEBI" id="CHEBI:15378"/>
        <dbReference type="ChEBI" id="CHEBI:30013"/>
        <dbReference type="ChEBI" id="CHEBI:30616"/>
        <dbReference type="ChEBI" id="CHEBI:61977"/>
        <dbReference type="ChEBI" id="CHEBI:456216"/>
        <dbReference type="EC" id="2.7.11.1"/>
    </reaction>
</comment>
<evidence type="ECO:0000256" key="8">
    <source>
        <dbReference type="ARBA" id="ARBA00022741"/>
    </source>
</evidence>
<comment type="subcellular location">
    <subcellularLocation>
        <location evidence="1">Cytoplasm</location>
    </subcellularLocation>
</comment>
<dbReference type="Gene3D" id="3.90.79.10">
    <property type="entry name" value="Nucleoside Triphosphate Pyrophosphohydrolase"/>
    <property type="match status" value="1"/>
</dbReference>
<organism evidence="15 16">
    <name type="scientific">Spodoptera exigua</name>
    <name type="common">Beet armyworm</name>
    <name type="synonym">Noctua fulgens</name>
    <dbReference type="NCBI Taxonomy" id="7107"/>
    <lineage>
        <taxon>Eukaryota</taxon>
        <taxon>Metazoa</taxon>
        <taxon>Ecdysozoa</taxon>
        <taxon>Arthropoda</taxon>
        <taxon>Hexapoda</taxon>
        <taxon>Insecta</taxon>
        <taxon>Pterygota</taxon>
        <taxon>Neoptera</taxon>
        <taxon>Endopterygota</taxon>
        <taxon>Lepidoptera</taxon>
        <taxon>Glossata</taxon>
        <taxon>Ditrysia</taxon>
        <taxon>Noctuoidea</taxon>
        <taxon>Noctuidae</taxon>
        <taxon>Amphipyrinae</taxon>
        <taxon>Spodoptera</taxon>
    </lineage>
</organism>
<dbReference type="GO" id="GO:0005737">
    <property type="term" value="C:cytoplasm"/>
    <property type="evidence" value="ECO:0007669"/>
    <property type="project" value="UniProtKB-SubCell"/>
</dbReference>
<evidence type="ECO:0000256" key="10">
    <source>
        <dbReference type="ARBA" id="ARBA00022840"/>
    </source>
</evidence>
<gene>
    <name evidence="15" type="ORF">HW555_008382</name>
</gene>
<dbReference type="PANTHER" id="PTHR48012:SF16">
    <property type="entry name" value="NON-SPECIFIC SERINE_THREONINE PROTEIN KINASE"/>
    <property type="match status" value="1"/>
</dbReference>
<dbReference type="Pfam" id="PF00069">
    <property type="entry name" value="Pkinase"/>
    <property type="match status" value="1"/>
</dbReference>
<dbReference type="PANTHER" id="PTHR48012">
    <property type="entry name" value="STERILE20-LIKE KINASE, ISOFORM B-RELATED"/>
    <property type="match status" value="1"/>
</dbReference>
<dbReference type="Gene3D" id="3.30.200.20">
    <property type="entry name" value="Phosphorylase Kinase, domain 1"/>
    <property type="match status" value="1"/>
</dbReference>
<dbReference type="AlphaFoldDB" id="A0A835L1T1"/>